<dbReference type="RefSeq" id="WP_121636901.1">
    <property type="nucleotide sequence ID" value="NZ_CP033065.1"/>
</dbReference>
<keyword evidence="1" id="KW-0812">Transmembrane</keyword>
<keyword evidence="1" id="KW-1133">Transmembrane helix</keyword>
<dbReference type="Gene3D" id="3.30.700.10">
    <property type="entry name" value="Glycoprotein, Type 4 Pilin"/>
    <property type="match status" value="1"/>
</dbReference>
<name>A0AAD0TVN4_9GAMM</name>
<dbReference type="Proteomes" id="UP000279995">
    <property type="component" value="Chromosome I"/>
</dbReference>
<gene>
    <name evidence="2" type="ORF">D9T18_01820</name>
</gene>
<dbReference type="EMBL" id="CP033065">
    <property type="protein sequence ID" value="AYM85519.1"/>
    <property type="molecule type" value="Genomic_DNA"/>
</dbReference>
<feature type="transmembrane region" description="Helical" evidence="1">
    <location>
        <begin position="21"/>
        <end position="40"/>
    </location>
</feature>
<proteinExistence type="predicted"/>
<dbReference type="PROSITE" id="PS00409">
    <property type="entry name" value="PROKAR_NTER_METHYL"/>
    <property type="match status" value="1"/>
</dbReference>
<evidence type="ECO:0000313" key="2">
    <source>
        <dbReference type="EMBL" id="AYM85519.1"/>
    </source>
</evidence>
<keyword evidence="1" id="KW-0472">Membrane</keyword>
<sequence length="188" mass="19694">MKTQSLKQPMNKQAGFTLVELIIVIVILGILAVTAAPRFLNLQGDANASTLEGLQGSIRSGMNIVNGKSIIASTHKKDTDLVSVDSGANVPIVYGYPAATEAAFEAFLDVEFAADDSADFNLVETSNGTNGTTDAGAVPKVTIYPNSYTATGDATTDDECRIEYTQATATTGPVNVTPPKVELFIEGC</sequence>
<organism evidence="2 3">
    <name type="scientific">Pseudoalteromonas agarivorans</name>
    <dbReference type="NCBI Taxonomy" id="176102"/>
    <lineage>
        <taxon>Bacteria</taxon>
        <taxon>Pseudomonadati</taxon>
        <taxon>Pseudomonadota</taxon>
        <taxon>Gammaproteobacteria</taxon>
        <taxon>Alteromonadales</taxon>
        <taxon>Pseudoalteromonadaceae</taxon>
        <taxon>Pseudoalteromonas</taxon>
    </lineage>
</organism>
<dbReference type="Pfam" id="PF07963">
    <property type="entry name" value="N_methyl"/>
    <property type="match status" value="1"/>
</dbReference>
<dbReference type="SUPFAM" id="SSF54523">
    <property type="entry name" value="Pili subunits"/>
    <property type="match status" value="1"/>
</dbReference>
<dbReference type="AlphaFoldDB" id="A0AAD0TVN4"/>
<evidence type="ECO:0000256" key="1">
    <source>
        <dbReference type="SAM" id="Phobius"/>
    </source>
</evidence>
<protein>
    <submittedName>
        <fullName evidence="2">Prepilin-type N-terminal cleavage/methylation domain-containing protein</fullName>
    </submittedName>
</protein>
<dbReference type="InterPro" id="IPR012902">
    <property type="entry name" value="N_methyl_site"/>
</dbReference>
<reference evidence="2 3" key="1">
    <citation type="submission" date="2018-10" db="EMBL/GenBank/DDBJ databases">
        <title>Complete Genome Sequence and Transcriptomic Profiles of a Marine Bacterium, Pseudoalteromonas agarivorans Hao 2018.</title>
        <authorList>
            <person name="Hao L."/>
        </authorList>
    </citation>
    <scope>NUCLEOTIDE SEQUENCE [LARGE SCALE GENOMIC DNA]</scope>
    <source>
        <strain evidence="2 3">Hao 2018</strain>
    </source>
</reference>
<accession>A0AAD0TVN4</accession>
<evidence type="ECO:0000313" key="3">
    <source>
        <dbReference type="Proteomes" id="UP000279995"/>
    </source>
</evidence>
<dbReference type="NCBIfam" id="TIGR02532">
    <property type="entry name" value="IV_pilin_GFxxxE"/>
    <property type="match status" value="1"/>
</dbReference>
<dbReference type="InterPro" id="IPR045584">
    <property type="entry name" value="Pilin-like"/>
</dbReference>